<keyword evidence="1" id="KW-0472">Membrane</keyword>
<gene>
    <name evidence="2" type="ORF">SAMN02745207_01376</name>
</gene>
<keyword evidence="1" id="KW-0812">Transmembrane</keyword>
<reference evidence="2 3" key="1">
    <citation type="submission" date="2016-11" db="EMBL/GenBank/DDBJ databases">
        <authorList>
            <person name="Jaros S."/>
            <person name="Januszkiewicz K."/>
            <person name="Wedrychowicz H."/>
        </authorList>
    </citation>
    <scope>NUCLEOTIDE SEQUENCE [LARGE SCALE GENOMIC DNA]</scope>
    <source>
        <strain evidence="2 3">DSM 8605</strain>
    </source>
</reference>
<proteinExistence type="predicted"/>
<dbReference type="EMBL" id="FQXM01000006">
    <property type="protein sequence ID" value="SHH51682.1"/>
    <property type="molecule type" value="Genomic_DNA"/>
</dbReference>
<keyword evidence="1" id="KW-1133">Transmembrane helix</keyword>
<feature type="transmembrane region" description="Helical" evidence="1">
    <location>
        <begin position="106"/>
        <end position="130"/>
    </location>
</feature>
<feature type="transmembrane region" description="Helical" evidence="1">
    <location>
        <begin position="21"/>
        <end position="49"/>
    </location>
</feature>
<dbReference type="AlphaFoldDB" id="A0A1M5TLN3"/>
<keyword evidence="3" id="KW-1185">Reference proteome</keyword>
<dbReference type="OrthoDB" id="9814991at2"/>
<organism evidence="2 3">
    <name type="scientific">Clostridium grantii DSM 8605</name>
    <dbReference type="NCBI Taxonomy" id="1121316"/>
    <lineage>
        <taxon>Bacteria</taxon>
        <taxon>Bacillati</taxon>
        <taxon>Bacillota</taxon>
        <taxon>Clostridia</taxon>
        <taxon>Eubacteriales</taxon>
        <taxon>Clostridiaceae</taxon>
        <taxon>Clostridium</taxon>
    </lineage>
</organism>
<feature type="transmembrane region" description="Helical" evidence="1">
    <location>
        <begin position="78"/>
        <end position="99"/>
    </location>
</feature>
<feature type="transmembrane region" description="Helical" evidence="1">
    <location>
        <begin position="156"/>
        <end position="186"/>
    </location>
</feature>
<protein>
    <submittedName>
        <fullName evidence="2">Uncharacterized protein</fullName>
    </submittedName>
</protein>
<dbReference type="RefSeq" id="WP_073337693.1">
    <property type="nucleotide sequence ID" value="NZ_FQXM01000006.1"/>
</dbReference>
<evidence type="ECO:0000313" key="3">
    <source>
        <dbReference type="Proteomes" id="UP000184447"/>
    </source>
</evidence>
<evidence type="ECO:0000256" key="1">
    <source>
        <dbReference type="SAM" id="Phobius"/>
    </source>
</evidence>
<evidence type="ECO:0000313" key="2">
    <source>
        <dbReference type="EMBL" id="SHH51682.1"/>
    </source>
</evidence>
<sequence>MKFTQREVFENKFLEYGETTFYIMVLSCLVIVSAVPIITIGAALTAAYATFDRIEKRDGSISLKELISVFFKTFVKKFLPATGATIWIIGIGAFIRILSRNVNGNIFILALLIFIAIEGAIFFQTIFYVIAKGEYSYLQAIKKALYIANFKISKSILLIMIFSIIVVIVAYKAWMIILGVGLHVFINNKVLSKIA</sequence>
<name>A0A1M5TLN3_9CLOT</name>
<dbReference type="STRING" id="1121316.SAMN02745207_01376"/>
<dbReference type="Proteomes" id="UP000184447">
    <property type="component" value="Unassembled WGS sequence"/>
</dbReference>
<accession>A0A1M5TLN3</accession>